<feature type="region of interest" description="Disordered" evidence="1">
    <location>
        <begin position="47"/>
        <end position="78"/>
    </location>
</feature>
<protein>
    <submittedName>
        <fullName evidence="2">Uncharacterized protein</fullName>
    </submittedName>
</protein>
<dbReference type="Proteomes" id="UP000231693">
    <property type="component" value="Unassembled WGS sequence"/>
</dbReference>
<evidence type="ECO:0000313" key="3">
    <source>
        <dbReference type="Proteomes" id="UP000231693"/>
    </source>
</evidence>
<dbReference type="RefSeq" id="WP_100421465.1">
    <property type="nucleotide sequence ID" value="NZ_BOOX01000009.1"/>
</dbReference>
<proteinExistence type="predicted"/>
<keyword evidence="3" id="KW-1185">Reference proteome</keyword>
<evidence type="ECO:0000256" key="1">
    <source>
        <dbReference type="SAM" id="MobiDB-lite"/>
    </source>
</evidence>
<reference evidence="2 3" key="1">
    <citation type="submission" date="2017-11" db="EMBL/GenBank/DDBJ databases">
        <title>Genomic Encyclopedia of Archaeal and Bacterial Type Strains, Phase II (KMG-II): From Individual Species to Whole Genera.</title>
        <authorList>
            <person name="Goeker M."/>
        </authorList>
    </citation>
    <scope>NUCLEOTIDE SEQUENCE [LARGE SCALE GENOMIC DNA]</scope>
    <source>
        <strain evidence="2 3">DSM 25478</strain>
    </source>
</reference>
<sequence length="108" mass="11404">MPETPWLDWPVGSRVVVRRRTGEADAPYADVLGTLLASDEDGVVVRRDPPARARGPVSAVDPATDAARSDVGSAPSPATVTIPAAEIALGKVVPPRPVRRRPPEPTPR</sequence>
<accession>A0A2M9CYV1</accession>
<dbReference type="EMBL" id="PGFE01000001">
    <property type="protein sequence ID" value="PJJ77005.1"/>
    <property type="molecule type" value="Genomic_DNA"/>
</dbReference>
<organism evidence="2 3">
    <name type="scientific">Sediminihabitans luteus</name>
    <dbReference type="NCBI Taxonomy" id="1138585"/>
    <lineage>
        <taxon>Bacteria</taxon>
        <taxon>Bacillati</taxon>
        <taxon>Actinomycetota</taxon>
        <taxon>Actinomycetes</taxon>
        <taxon>Micrococcales</taxon>
        <taxon>Cellulomonadaceae</taxon>
        <taxon>Sediminihabitans</taxon>
    </lineage>
</organism>
<evidence type="ECO:0000313" key="2">
    <source>
        <dbReference type="EMBL" id="PJJ77005.1"/>
    </source>
</evidence>
<name>A0A2M9CYV1_9CELL</name>
<dbReference type="AlphaFoldDB" id="A0A2M9CYV1"/>
<gene>
    <name evidence="2" type="ORF">CLV28_0217</name>
</gene>
<comment type="caution">
    <text evidence="2">The sequence shown here is derived from an EMBL/GenBank/DDBJ whole genome shotgun (WGS) entry which is preliminary data.</text>
</comment>